<evidence type="ECO:0000313" key="11">
    <source>
        <dbReference type="Ensembl" id="ENSCPOP00000014731.2"/>
    </source>
</evidence>
<dbReference type="GO" id="GO:0005524">
    <property type="term" value="F:ATP binding"/>
    <property type="evidence" value="ECO:0007669"/>
    <property type="project" value="UniProtKB-KW"/>
</dbReference>
<evidence type="ECO:0000256" key="6">
    <source>
        <dbReference type="ARBA" id="ARBA00022840"/>
    </source>
</evidence>
<feature type="domain" description="ABC transporter" evidence="10">
    <location>
        <begin position="46"/>
        <end position="286"/>
    </location>
</feature>
<dbReference type="EMBL" id="AAKN02055898">
    <property type="status" value="NOT_ANNOTATED_CDS"/>
    <property type="molecule type" value="Genomic_DNA"/>
</dbReference>
<evidence type="ECO:0000256" key="1">
    <source>
        <dbReference type="ARBA" id="ARBA00004141"/>
    </source>
</evidence>
<keyword evidence="6" id="KW-0067">ATP-binding</keyword>
<dbReference type="OrthoDB" id="66620at2759"/>
<dbReference type="Pfam" id="PF00005">
    <property type="entry name" value="ABC_tran"/>
    <property type="match status" value="1"/>
</dbReference>
<dbReference type="Gene3D" id="3.40.50.300">
    <property type="entry name" value="P-loop containing nucleotide triphosphate hydrolases"/>
    <property type="match status" value="1"/>
</dbReference>
<dbReference type="RefSeq" id="XP_013008206.1">
    <property type="nucleotide sequence ID" value="XM_013152752.3"/>
</dbReference>
<dbReference type="GeneID" id="100716581"/>
<feature type="transmembrane region" description="Helical" evidence="9">
    <location>
        <begin position="395"/>
        <end position="415"/>
    </location>
</feature>
<dbReference type="CDD" id="cd03213">
    <property type="entry name" value="ABCG_EPDR"/>
    <property type="match status" value="1"/>
</dbReference>
<keyword evidence="8 9" id="KW-0472">Membrane</keyword>
<dbReference type="PROSITE" id="PS50893">
    <property type="entry name" value="ABC_TRANSPORTER_2"/>
    <property type="match status" value="1"/>
</dbReference>
<dbReference type="GO" id="GO:0015562">
    <property type="term" value="F:efflux transmembrane transporter activity"/>
    <property type="evidence" value="ECO:0007669"/>
    <property type="project" value="UniProtKB-ARBA"/>
</dbReference>
<dbReference type="Bgee" id="ENSCPOG00000019964">
    <property type="expression patterns" value="Expressed in heart and 12 other cell types or tissues"/>
</dbReference>
<keyword evidence="3" id="KW-0813">Transport</keyword>
<name>H0VVK5_CAVPO</name>
<dbReference type="InterPro" id="IPR003439">
    <property type="entry name" value="ABC_transporter-like_ATP-bd"/>
</dbReference>
<evidence type="ECO:0000256" key="5">
    <source>
        <dbReference type="ARBA" id="ARBA00022741"/>
    </source>
</evidence>
<dbReference type="Ensembl" id="ENSCPOT00000044590.1">
    <property type="protein sequence ID" value="ENSCPOP00000030674.1"/>
    <property type="gene ID" value="ENSCPOG00000019964.2"/>
</dbReference>
<dbReference type="EMBL" id="AAKN02055900">
    <property type="status" value="NOT_ANNOTATED_CDS"/>
    <property type="molecule type" value="Genomic_DNA"/>
</dbReference>
<dbReference type="GO" id="GO:0032217">
    <property type="term" value="F:riboflavin transmembrane transporter activity"/>
    <property type="evidence" value="ECO:0007669"/>
    <property type="project" value="TreeGrafter"/>
</dbReference>
<dbReference type="FunFam" id="3.40.50.300:FF:000622">
    <property type="entry name" value="ATP-binding cassette sub-family G member 2"/>
    <property type="match status" value="1"/>
</dbReference>
<dbReference type="GO" id="GO:0042887">
    <property type="term" value="F:amide transmembrane transporter activity"/>
    <property type="evidence" value="ECO:0007669"/>
    <property type="project" value="UniProtKB-ARBA"/>
</dbReference>
<dbReference type="EMBL" id="AAKN02055896">
    <property type="status" value="NOT_ANNOTATED_CDS"/>
    <property type="molecule type" value="Genomic_DNA"/>
</dbReference>
<dbReference type="PANTHER" id="PTHR48041">
    <property type="entry name" value="ABC TRANSPORTER G FAMILY MEMBER 28"/>
    <property type="match status" value="1"/>
</dbReference>
<proteinExistence type="inferred from homology"/>
<dbReference type="AlphaFoldDB" id="H0VVK5"/>
<dbReference type="HOGENOM" id="CLU_000604_57_8_1"/>
<evidence type="ECO:0000259" key="10">
    <source>
        <dbReference type="PROSITE" id="PS50893"/>
    </source>
</evidence>
<dbReference type="GO" id="GO:0140359">
    <property type="term" value="F:ABC-type transporter activity"/>
    <property type="evidence" value="ECO:0007669"/>
    <property type="project" value="InterPro"/>
</dbReference>
<keyword evidence="4 9" id="KW-0812">Transmembrane</keyword>
<evidence type="ECO:0000313" key="12">
    <source>
        <dbReference type="Proteomes" id="UP000005447"/>
    </source>
</evidence>
<dbReference type="InterPro" id="IPR050352">
    <property type="entry name" value="ABCG_transporters"/>
</dbReference>
<dbReference type="SUPFAM" id="SSF52540">
    <property type="entry name" value="P-loop containing nucleoside triphosphate hydrolases"/>
    <property type="match status" value="1"/>
</dbReference>
<feature type="transmembrane region" description="Helical" evidence="9">
    <location>
        <begin position="632"/>
        <end position="651"/>
    </location>
</feature>
<evidence type="ECO:0000256" key="3">
    <source>
        <dbReference type="ARBA" id="ARBA00022448"/>
    </source>
</evidence>
<dbReference type="Pfam" id="PF19055">
    <property type="entry name" value="ABC2_membrane_7"/>
    <property type="match status" value="1"/>
</dbReference>
<feature type="transmembrane region" description="Helical" evidence="9">
    <location>
        <begin position="427"/>
        <end position="449"/>
    </location>
</feature>
<comment type="subcellular location">
    <subcellularLocation>
        <location evidence="1">Membrane</location>
        <topology evidence="1">Multi-pass membrane protein</topology>
    </subcellularLocation>
</comment>
<evidence type="ECO:0000256" key="2">
    <source>
        <dbReference type="ARBA" id="ARBA00005814"/>
    </source>
</evidence>
<keyword evidence="5" id="KW-0547">Nucleotide-binding</keyword>
<dbReference type="Ensembl" id="ENSCPOT00000021323.2">
    <property type="protein sequence ID" value="ENSCPOP00000014731.2"/>
    <property type="gene ID" value="ENSCPOG00000019964.2"/>
</dbReference>
<accession>H0VVK5</accession>
<dbReference type="EMBL" id="AAKN02055897">
    <property type="status" value="NOT_ANNOTATED_CDS"/>
    <property type="molecule type" value="Genomic_DNA"/>
</dbReference>
<dbReference type="InterPro" id="IPR027417">
    <property type="entry name" value="P-loop_NTPase"/>
</dbReference>
<dbReference type="SMART" id="SM00382">
    <property type="entry name" value="AAA"/>
    <property type="match status" value="1"/>
</dbReference>
<feature type="transmembrane region" description="Helical" evidence="9">
    <location>
        <begin position="504"/>
        <end position="526"/>
    </location>
</feature>
<dbReference type="Proteomes" id="UP000005447">
    <property type="component" value="Unassembled WGS sequence"/>
</dbReference>
<evidence type="ECO:0000256" key="9">
    <source>
        <dbReference type="SAM" id="Phobius"/>
    </source>
</evidence>
<dbReference type="OMA" id="FLTQLYW"/>
<dbReference type="RefSeq" id="XP_013008211.1">
    <property type="nucleotide sequence ID" value="XM_013152757.3"/>
</dbReference>
<dbReference type="GO" id="GO:0016324">
    <property type="term" value="C:apical plasma membrane"/>
    <property type="evidence" value="ECO:0007669"/>
    <property type="project" value="UniProtKB-ARBA"/>
</dbReference>
<dbReference type="GO" id="GO:0016887">
    <property type="term" value="F:ATP hydrolysis activity"/>
    <property type="evidence" value="ECO:0007669"/>
    <property type="project" value="InterPro"/>
</dbReference>
<dbReference type="EMBL" id="AAKN02055899">
    <property type="status" value="NOT_ANNOTATED_CDS"/>
    <property type="molecule type" value="Genomic_DNA"/>
</dbReference>
<feature type="transmembrane region" description="Helical" evidence="9">
    <location>
        <begin position="547"/>
        <end position="568"/>
    </location>
</feature>
<evidence type="ECO:0000256" key="4">
    <source>
        <dbReference type="ARBA" id="ARBA00022692"/>
    </source>
</evidence>
<dbReference type="InterPro" id="IPR043926">
    <property type="entry name" value="ABCG_dom"/>
</dbReference>
<evidence type="ECO:0000256" key="8">
    <source>
        <dbReference type="ARBA" id="ARBA00023136"/>
    </source>
</evidence>
<dbReference type="STRING" id="10141.ENSCPOP00000030674"/>
<organism evidence="11 12">
    <name type="scientific">Cavia porcellus</name>
    <name type="common">Guinea pig</name>
    <dbReference type="NCBI Taxonomy" id="10141"/>
    <lineage>
        <taxon>Eukaryota</taxon>
        <taxon>Metazoa</taxon>
        <taxon>Chordata</taxon>
        <taxon>Craniata</taxon>
        <taxon>Vertebrata</taxon>
        <taxon>Euteleostomi</taxon>
        <taxon>Mammalia</taxon>
        <taxon>Eutheria</taxon>
        <taxon>Euarchontoglires</taxon>
        <taxon>Glires</taxon>
        <taxon>Rodentia</taxon>
        <taxon>Hystricomorpha</taxon>
        <taxon>Caviidae</taxon>
        <taxon>Cavia</taxon>
    </lineage>
</organism>
<dbReference type="Pfam" id="PF01061">
    <property type="entry name" value="ABC2_membrane"/>
    <property type="match status" value="1"/>
</dbReference>
<dbReference type="InterPro" id="IPR013525">
    <property type="entry name" value="ABC2_TM"/>
</dbReference>
<reference evidence="11" key="2">
    <citation type="submission" date="2025-05" db="UniProtKB">
        <authorList>
            <consortium name="Ensembl"/>
        </authorList>
    </citation>
    <scope>IDENTIFICATION</scope>
    <source>
        <strain evidence="11">2N</strain>
    </source>
</reference>
<comment type="similarity">
    <text evidence="2">Belongs to the ABC transporter superfamily. ABCG family. Eye pigment precursor importer (TC 3.A.1.204) subfamily.</text>
</comment>
<protein>
    <recommendedName>
        <fullName evidence="10">ABC transporter domain-containing protein</fullName>
    </recommendedName>
</protein>
<dbReference type="InterPro" id="IPR003593">
    <property type="entry name" value="AAA+_ATPase"/>
</dbReference>
<dbReference type="KEGG" id="cpoc:100716581"/>
<dbReference type="PANTHER" id="PTHR48041:SF70">
    <property type="entry name" value="ATP-BINDING CASSETTE SUB-FAMILY G MEMBER 3"/>
    <property type="match status" value="1"/>
</dbReference>
<dbReference type="VEuPathDB" id="HostDB:ENSCPOG00000019964"/>
<evidence type="ECO:0000256" key="7">
    <source>
        <dbReference type="ARBA" id="ARBA00022989"/>
    </source>
</evidence>
<gene>
    <name evidence="11" type="primary">LOC100716581</name>
</gene>
<keyword evidence="7 9" id="KW-1133">Transmembrane helix</keyword>
<dbReference type="GeneTree" id="ENSGT00940000160729"/>
<keyword evidence="12" id="KW-1185">Reference proteome</keyword>
<reference evidence="12" key="1">
    <citation type="journal article" date="2011" name="Nature">
        <title>A high-resolution map of human evolutionary constraint using 29 mammals.</title>
        <authorList>
            <person name="Lindblad-Toh K."/>
            <person name="Garber M."/>
            <person name="Zuk O."/>
            <person name="Lin M.F."/>
            <person name="Parker B.J."/>
            <person name="Washietl S."/>
            <person name="Kheradpour P."/>
            <person name="Ernst J."/>
            <person name="Jordan G."/>
            <person name="Mauceli E."/>
            <person name="Ward L.D."/>
            <person name="Lowe C.B."/>
            <person name="Holloway A.K."/>
            <person name="Clamp M."/>
            <person name="Gnerre S."/>
            <person name="Alfoldi J."/>
            <person name="Beal K."/>
            <person name="Chang J."/>
            <person name="Clawson H."/>
            <person name="Cuff J."/>
            <person name="Di Palma F."/>
            <person name="Fitzgerald S."/>
            <person name="Flicek P."/>
            <person name="Guttman M."/>
            <person name="Hubisz M.J."/>
            <person name="Jaffe D.B."/>
            <person name="Jungreis I."/>
            <person name="Kent W.J."/>
            <person name="Kostka D."/>
            <person name="Lara M."/>
            <person name="Martins A.L."/>
            <person name="Massingham T."/>
            <person name="Moltke I."/>
            <person name="Raney B.J."/>
            <person name="Rasmussen M.D."/>
            <person name="Robinson J."/>
            <person name="Stark A."/>
            <person name="Vilella A.J."/>
            <person name="Wen J."/>
            <person name="Xie X."/>
            <person name="Zody M.C."/>
            <person name="Baldwin J."/>
            <person name="Bloom T."/>
            <person name="Chin C.W."/>
            <person name="Heiman D."/>
            <person name="Nicol R."/>
            <person name="Nusbaum C."/>
            <person name="Young S."/>
            <person name="Wilkinson J."/>
            <person name="Worley K.C."/>
            <person name="Kovar C.L."/>
            <person name="Muzny D.M."/>
            <person name="Gibbs R.A."/>
            <person name="Cree A."/>
            <person name="Dihn H.H."/>
            <person name="Fowler G."/>
            <person name="Jhangiani S."/>
            <person name="Joshi V."/>
            <person name="Lee S."/>
            <person name="Lewis L.R."/>
            <person name="Nazareth L.V."/>
            <person name="Okwuonu G."/>
            <person name="Santibanez J."/>
            <person name="Warren W.C."/>
            <person name="Mardis E.R."/>
            <person name="Weinstock G.M."/>
            <person name="Wilson R.K."/>
            <person name="Delehaunty K."/>
            <person name="Dooling D."/>
            <person name="Fronik C."/>
            <person name="Fulton L."/>
            <person name="Fulton B."/>
            <person name="Graves T."/>
            <person name="Minx P."/>
            <person name="Sodergren E."/>
            <person name="Birney E."/>
            <person name="Margulies E.H."/>
            <person name="Herrero J."/>
            <person name="Green E.D."/>
            <person name="Haussler D."/>
            <person name="Siepel A."/>
            <person name="Goldman N."/>
            <person name="Pollard K.S."/>
            <person name="Pedersen J.S."/>
            <person name="Lander E.S."/>
            <person name="Kellis M."/>
        </authorList>
    </citation>
    <scope>NUCLEOTIDE SEQUENCE [LARGE SCALE GENOMIC DNA]</scope>
    <source>
        <strain evidence="12">2N</strain>
    </source>
</reference>
<sequence length="656" mass="74605">MSSSNVEVSIPLSQRDTNDLSEMTSSDLKSCTKKAILSFCNISYQVKVKSGFLLGRKTVENEILSNISGIMRPGLNAILGPTGAGKSVLLDVLAARKHPEKFSKDVLINGEPRSANFKYHSGYVTQDDVMMGTLTVRENLRFSAALRLPMTMTNHEKNRKINEIIEQLGLCKVADVQVGTEQIHGVSRSERKKTSIAIELVTNPSILFLDEPTNALDSSTAHNLFLLLKRISKQGRTIIFSIRQPRHSVFKIFDSITLLAAGKLIFHGPVQSAIEHFASAGYNCEPCTNPADFFLDVISGDLIAMESDRDEEDHECENIEEFSFKEESVTEKLAKFYVNSSLYRDTKSELDQLSHNQQRSSAFKEFTYATSFWHQLRWISWRSCKNFVSDRRTSILEIITIIMEGLLIAGFFFGIKNDCSTIQTRVWMFYVLTACHCFAYVSAVQIFLGEKQLFEHEHMSGYYRQSSYFLEKVLCNLLPRRLLQSFIITIVVYLIVELNPAVKAFFIMLLTLWMVACSADFMTLALTIDQNLLNPMTTFLTVRYFHYMLRFSVMALFFGISVSQLSWLQYISIPYFGMKALQHNDFLGQNFCEGLSETEISGCPNFVICTGEEFLRSVDIDLSPWGLWQNHMALGAVIIIFFIIAFLKLLLFKRLV</sequence>